<dbReference type="Gene3D" id="3.20.20.450">
    <property type="entry name" value="EAL domain"/>
    <property type="match status" value="1"/>
</dbReference>
<dbReference type="SUPFAM" id="SSF55785">
    <property type="entry name" value="PYP-like sensor domain (PAS domain)"/>
    <property type="match status" value="3"/>
</dbReference>
<dbReference type="PROSITE" id="PS50883">
    <property type="entry name" value="EAL"/>
    <property type="match status" value="1"/>
</dbReference>
<dbReference type="Pfam" id="PF00990">
    <property type="entry name" value="GGDEF"/>
    <property type="match status" value="1"/>
</dbReference>
<evidence type="ECO:0000259" key="3">
    <source>
        <dbReference type="PROSITE" id="PS50112"/>
    </source>
</evidence>
<evidence type="ECO:0000313" key="8">
    <source>
        <dbReference type="Proteomes" id="UP000295414"/>
    </source>
</evidence>
<feature type="domain" description="EAL" evidence="5">
    <location>
        <begin position="849"/>
        <end position="1105"/>
    </location>
</feature>
<keyword evidence="1" id="KW-0812">Transmembrane</keyword>
<dbReference type="NCBIfam" id="TIGR00254">
    <property type="entry name" value="GGDEF"/>
    <property type="match status" value="1"/>
</dbReference>
<dbReference type="InterPro" id="IPR013656">
    <property type="entry name" value="PAS_4"/>
</dbReference>
<dbReference type="InterPro" id="IPR029787">
    <property type="entry name" value="Nucleotide_cyclase"/>
</dbReference>
<dbReference type="SUPFAM" id="SSF53850">
    <property type="entry name" value="Periplasmic binding protein-like II"/>
    <property type="match status" value="1"/>
</dbReference>
<keyword evidence="8" id="KW-1185">Reference proteome</keyword>
<keyword evidence="2" id="KW-0732">Signal</keyword>
<proteinExistence type="predicted"/>
<dbReference type="SMART" id="SM00052">
    <property type="entry name" value="EAL"/>
    <property type="match status" value="1"/>
</dbReference>
<name>A0A4R3N0G9_9GAMM</name>
<dbReference type="InterPro" id="IPR035919">
    <property type="entry name" value="EAL_sf"/>
</dbReference>
<evidence type="ECO:0000313" key="7">
    <source>
        <dbReference type="EMBL" id="TCT22508.1"/>
    </source>
</evidence>
<feature type="domain" description="PAS" evidence="3">
    <location>
        <begin position="303"/>
        <end position="373"/>
    </location>
</feature>
<dbReference type="InterPro" id="IPR000014">
    <property type="entry name" value="PAS"/>
</dbReference>
<dbReference type="SUPFAM" id="SSF55073">
    <property type="entry name" value="Nucleotide cyclase"/>
    <property type="match status" value="1"/>
</dbReference>
<dbReference type="SMART" id="SM00091">
    <property type="entry name" value="PAS"/>
    <property type="match status" value="3"/>
</dbReference>
<dbReference type="PROSITE" id="PS50112">
    <property type="entry name" value="PAS"/>
    <property type="match status" value="3"/>
</dbReference>
<dbReference type="NCBIfam" id="TIGR00229">
    <property type="entry name" value="sensory_box"/>
    <property type="match status" value="3"/>
</dbReference>
<feature type="chain" id="PRO_5020645807" evidence="2">
    <location>
        <begin position="29"/>
        <end position="1108"/>
    </location>
</feature>
<dbReference type="Pfam" id="PF13426">
    <property type="entry name" value="PAS_9"/>
    <property type="match status" value="1"/>
</dbReference>
<feature type="domain" description="GGDEF" evidence="6">
    <location>
        <begin position="701"/>
        <end position="840"/>
    </location>
</feature>
<dbReference type="SUPFAM" id="SSF141868">
    <property type="entry name" value="EAL domain-like"/>
    <property type="match status" value="1"/>
</dbReference>
<dbReference type="InterPro" id="IPR043128">
    <property type="entry name" value="Rev_trsase/Diguanyl_cyclase"/>
</dbReference>
<keyword evidence="1" id="KW-0472">Membrane</keyword>
<dbReference type="Gene3D" id="3.40.190.10">
    <property type="entry name" value="Periplasmic binding protein-like II"/>
    <property type="match status" value="2"/>
</dbReference>
<dbReference type="Pfam" id="PF00563">
    <property type="entry name" value="EAL"/>
    <property type="match status" value="1"/>
</dbReference>
<gene>
    <name evidence="7" type="ORF">EDC34_10759</name>
</gene>
<dbReference type="SMART" id="SM00086">
    <property type="entry name" value="PAC"/>
    <property type="match status" value="3"/>
</dbReference>
<dbReference type="Proteomes" id="UP000295414">
    <property type="component" value="Unassembled WGS sequence"/>
</dbReference>
<dbReference type="InterPro" id="IPR000700">
    <property type="entry name" value="PAS-assoc_C"/>
</dbReference>
<dbReference type="PANTHER" id="PTHR44757:SF2">
    <property type="entry name" value="BIOFILM ARCHITECTURE MAINTENANCE PROTEIN MBAA"/>
    <property type="match status" value="1"/>
</dbReference>
<dbReference type="CDD" id="cd13706">
    <property type="entry name" value="PBP2_HisK_like_1"/>
    <property type="match status" value="1"/>
</dbReference>
<accession>A0A4R3N0G9</accession>
<dbReference type="CDD" id="cd00130">
    <property type="entry name" value="PAS"/>
    <property type="match status" value="3"/>
</dbReference>
<dbReference type="OrthoDB" id="9804951at2"/>
<dbReference type="InterPro" id="IPR000160">
    <property type="entry name" value="GGDEF_dom"/>
</dbReference>
<dbReference type="Gene3D" id="3.30.450.20">
    <property type="entry name" value="PAS domain"/>
    <property type="match status" value="3"/>
</dbReference>
<evidence type="ECO:0000259" key="5">
    <source>
        <dbReference type="PROSITE" id="PS50883"/>
    </source>
</evidence>
<feature type="transmembrane region" description="Helical" evidence="1">
    <location>
        <begin position="264"/>
        <end position="288"/>
    </location>
</feature>
<organism evidence="7 8">
    <name type="scientific">Thermomonas haemolytica</name>
    <dbReference type="NCBI Taxonomy" id="141949"/>
    <lineage>
        <taxon>Bacteria</taxon>
        <taxon>Pseudomonadati</taxon>
        <taxon>Pseudomonadota</taxon>
        <taxon>Gammaproteobacteria</taxon>
        <taxon>Lysobacterales</taxon>
        <taxon>Lysobacteraceae</taxon>
        <taxon>Thermomonas</taxon>
    </lineage>
</organism>
<dbReference type="EMBL" id="SMAP01000007">
    <property type="protein sequence ID" value="TCT22508.1"/>
    <property type="molecule type" value="Genomic_DNA"/>
</dbReference>
<dbReference type="InterPro" id="IPR035965">
    <property type="entry name" value="PAS-like_dom_sf"/>
</dbReference>
<comment type="caution">
    <text evidence="7">The sequence shown here is derived from an EMBL/GenBank/DDBJ whole genome shotgun (WGS) entry which is preliminary data.</text>
</comment>
<dbReference type="PROSITE" id="PS50887">
    <property type="entry name" value="GGDEF"/>
    <property type="match status" value="1"/>
</dbReference>
<protein>
    <submittedName>
        <fullName evidence="7">PAS domain S-box-containing protein/diguanylate cyclase (GGDEF)-like protein</fullName>
    </submittedName>
</protein>
<dbReference type="RefSeq" id="WP_114960517.1">
    <property type="nucleotide sequence ID" value="NZ_MSZW01000022.1"/>
</dbReference>
<feature type="domain" description="PAS" evidence="3">
    <location>
        <begin position="546"/>
        <end position="592"/>
    </location>
</feature>
<dbReference type="InterPro" id="IPR052155">
    <property type="entry name" value="Biofilm_reg_signaling"/>
</dbReference>
<feature type="domain" description="PAS" evidence="3">
    <location>
        <begin position="425"/>
        <end position="495"/>
    </location>
</feature>
<feature type="domain" description="PAC" evidence="4">
    <location>
        <begin position="498"/>
        <end position="550"/>
    </location>
</feature>
<evidence type="ECO:0000256" key="2">
    <source>
        <dbReference type="SAM" id="SignalP"/>
    </source>
</evidence>
<dbReference type="InterPro" id="IPR001638">
    <property type="entry name" value="Solute-binding_3/MltF_N"/>
</dbReference>
<feature type="domain" description="PAC" evidence="4">
    <location>
        <begin position="376"/>
        <end position="428"/>
    </location>
</feature>
<sequence>MSAGATRRIAAVLGLCLVLAAFVPAASAAPAAEAAAPPARIRVAADNSYPPYFFVEADGSVQGYEADLWRLFERHTGIRVDLLPMPWEDTQRAVLDGHADVLDMLFRTPQREQRFAFSDPYATVPVGIYVSRRIPGVHDVTSLKGLPVGVERGDACAERLRQLGVQRLREYPGYRDMIRAAIAGDLGIFCSEEYPANYFLYQSGHEEAFRRAFVLYEGAFHRAVRKDNGALLRTIEQGMARITPTERAALKKKWLAPPDPLQRWLHWAALGVAIALAVVALLALWIWALGRSVRHRTRELVAGQAKLRAIFDASPDAVWMKDRDGFYRDCNERTLQLLGKPRGEVVGKRHADLYPGADRALVEDTDAQVLRDDQRVTYTLSVPEVAGGQRHYEIIKVPLHDADGGVQGLLGVARDISDRVEGEARLRLWAQAFERAAFGVAVFDARNATILMANPTFARERGYSAEEMAGMPLDALYPPELVEERRKAREAINRAPHSLTETEHVTRDGRRFPVLLDCSVTHDANGQAQHVVVYAQDISRRKQADSELRLAAVAFETLEAMVVLDAEGVIQRVNAAFTILTGFEVADVVGRSPAMLLNHRPGADDFERLWPQIQRESFWLGEQWVAVKQGQPRIVRLEVSAVPDEAGHVAHYVCAMTDLTSEREALARAEHLALFDPLTDLPNRSFLGDRLQHMLADPALTTGALLLLDLDHFKRVNDLRGHSTGNQLLTFIAQRLRGLLGEADVLGRFGGGTFAILLPCTSPEPEACDTYVPQFAERVRQALREPFWLGSPVPIAITVSIGWTELHPGTGHADTAIKEAELAMYAAKAAGRDRVTRFDPAMVQKLERQEALANDLLRAVGGDIDGLDLHYQLQIDREGRAVGAEALLRFTQPDGTRVGPDTFIPLAEENGLILPLGDWVLQRACQRLAAWATQPHTRGLALAINVSARQFVQPGFVEDVERALARSGADPSLLKLEITESTLLGDLEGVAAKLARLRALGIHISLDDFGTGYSSLAYLSRLPLDQLKIDRTFVSRLPEDGNDATVAQTIIGMARGLSLEVIAEGVETAAQRDFLVAHGCDGFQGYLFARPLPLADFERLLQEHYAPH</sequence>
<evidence type="ECO:0000259" key="4">
    <source>
        <dbReference type="PROSITE" id="PS50113"/>
    </source>
</evidence>
<dbReference type="InterPro" id="IPR001633">
    <property type="entry name" value="EAL_dom"/>
</dbReference>
<feature type="domain" description="PAC" evidence="4">
    <location>
        <begin position="619"/>
        <end position="671"/>
    </location>
</feature>
<dbReference type="InterPro" id="IPR001610">
    <property type="entry name" value="PAC"/>
</dbReference>
<dbReference type="CDD" id="cd01948">
    <property type="entry name" value="EAL"/>
    <property type="match status" value="1"/>
</dbReference>
<dbReference type="Gene3D" id="3.30.70.270">
    <property type="match status" value="1"/>
</dbReference>
<dbReference type="CDD" id="cd01949">
    <property type="entry name" value="GGDEF"/>
    <property type="match status" value="1"/>
</dbReference>
<reference evidence="7 8" key="1">
    <citation type="submission" date="2019-03" db="EMBL/GenBank/DDBJ databases">
        <title>Genomic Encyclopedia of Type Strains, Phase IV (KMG-IV): sequencing the most valuable type-strain genomes for metagenomic binning, comparative biology and taxonomic classification.</title>
        <authorList>
            <person name="Goeker M."/>
        </authorList>
    </citation>
    <scope>NUCLEOTIDE SEQUENCE [LARGE SCALE GENOMIC DNA]</scope>
    <source>
        <strain evidence="7 8">DSM 13605</strain>
    </source>
</reference>
<feature type="signal peptide" evidence="2">
    <location>
        <begin position="1"/>
        <end position="28"/>
    </location>
</feature>
<keyword evidence="1" id="KW-1133">Transmembrane helix</keyword>
<dbReference type="PANTHER" id="PTHR44757">
    <property type="entry name" value="DIGUANYLATE CYCLASE DGCP"/>
    <property type="match status" value="1"/>
</dbReference>
<evidence type="ECO:0000259" key="6">
    <source>
        <dbReference type="PROSITE" id="PS50887"/>
    </source>
</evidence>
<dbReference type="Pfam" id="PF00497">
    <property type="entry name" value="SBP_bac_3"/>
    <property type="match status" value="1"/>
</dbReference>
<dbReference type="AlphaFoldDB" id="A0A4R3N0G9"/>
<dbReference type="PROSITE" id="PS50113">
    <property type="entry name" value="PAC"/>
    <property type="match status" value="3"/>
</dbReference>
<evidence type="ECO:0000256" key="1">
    <source>
        <dbReference type="SAM" id="Phobius"/>
    </source>
</evidence>
<dbReference type="Pfam" id="PF08448">
    <property type="entry name" value="PAS_4"/>
    <property type="match status" value="2"/>
</dbReference>
<dbReference type="SMART" id="SM00062">
    <property type="entry name" value="PBPb"/>
    <property type="match status" value="1"/>
</dbReference>
<dbReference type="SMART" id="SM00267">
    <property type="entry name" value="GGDEF"/>
    <property type="match status" value="1"/>
</dbReference>